<comment type="caution">
    <text evidence="2">The sequence shown here is derived from an EMBL/GenBank/DDBJ whole genome shotgun (WGS) entry which is preliminary data.</text>
</comment>
<feature type="domain" description="N-acetyltransferase" evidence="1">
    <location>
        <begin position="2"/>
        <end position="170"/>
    </location>
</feature>
<dbReference type="InterPro" id="IPR000182">
    <property type="entry name" value="GNAT_dom"/>
</dbReference>
<keyword evidence="3" id="KW-1185">Reference proteome</keyword>
<protein>
    <submittedName>
        <fullName evidence="2">Ribosomal-protein-alanine N-acetyltransferase</fullName>
    </submittedName>
</protein>
<dbReference type="Pfam" id="PF13302">
    <property type="entry name" value="Acetyltransf_3"/>
    <property type="match status" value="1"/>
</dbReference>
<dbReference type="InterPro" id="IPR016181">
    <property type="entry name" value="Acyl_CoA_acyltransferase"/>
</dbReference>
<dbReference type="AlphaFoldDB" id="A0A561E813"/>
<organism evidence="2 3">
    <name type="scientific">Rudaeicoccus suwonensis</name>
    <dbReference type="NCBI Taxonomy" id="657409"/>
    <lineage>
        <taxon>Bacteria</taxon>
        <taxon>Bacillati</taxon>
        <taxon>Actinomycetota</taxon>
        <taxon>Actinomycetes</taxon>
        <taxon>Micrococcales</taxon>
        <taxon>Dermacoccaceae</taxon>
        <taxon>Rudaeicoccus</taxon>
    </lineage>
</organism>
<evidence type="ECO:0000313" key="2">
    <source>
        <dbReference type="EMBL" id="TWE11751.1"/>
    </source>
</evidence>
<dbReference type="SUPFAM" id="SSF55729">
    <property type="entry name" value="Acyl-CoA N-acyltransferases (Nat)"/>
    <property type="match status" value="1"/>
</dbReference>
<dbReference type="PANTHER" id="PTHR43610">
    <property type="entry name" value="BLL6696 PROTEIN"/>
    <property type="match status" value="1"/>
</dbReference>
<reference evidence="2 3" key="1">
    <citation type="submission" date="2019-06" db="EMBL/GenBank/DDBJ databases">
        <title>Sequencing the genomes of 1000 actinobacteria strains.</title>
        <authorList>
            <person name="Klenk H.-P."/>
        </authorList>
    </citation>
    <scope>NUCLEOTIDE SEQUENCE [LARGE SCALE GENOMIC DNA]</scope>
    <source>
        <strain evidence="2 3">DSM 19560</strain>
    </source>
</reference>
<dbReference type="EMBL" id="VIVQ01000001">
    <property type="protein sequence ID" value="TWE11751.1"/>
    <property type="molecule type" value="Genomic_DNA"/>
</dbReference>
<sequence length="185" mass="21170">MVKLRPLRTRADRGEFLQLRSDNGAWTKPWDSTSPLPQQSMTFAQLVRFQDREAVEGRLLPFVVDVDGALAGQMHLFGITRGALMSGAAGYWIGQRWAGRSITPFALAMLIDHAFNEVDLHRVEVNIRPDNDRSLRVVDKLGLRDEGLRKGYLHINGAWHDHRSFAVTVEELRHTSLVERMRERE</sequence>
<dbReference type="Proteomes" id="UP000318297">
    <property type="component" value="Unassembled WGS sequence"/>
</dbReference>
<dbReference type="Gene3D" id="3.40.630.30">
    <property type="match status" value="1"/>
</dbReference>
<dbReference type="PROSITE" id="PS51186">
    <property type="entry name" value="GNAT"/>
    <property type="match status" value="1"/>
</dbReference>
<keyword evidence="2" id="KW-0808">Transferase</keyword>
<proteinExistence type="predicted"/>
<name>A0A561E813_9MICO</name>
<dbReference type="PANTHER" id="PTHR43610:SF1">
    <property type="entry name" value="N-ACETYLTRANSFERASE DOMAIN-CONTAINING PROTEIN"/>
    <property type="match status" value="1"/>
</dbReference>
<evidence type="ECO:0000259" key="1">
    <source>
        <dbReference type="PROSITE" id="PS51186"/>
    </source>
</evidence>
<accession>A0A561E813</accession>
<evidence type="ECO:0000313" key="3">
    <source>
        <dbReference type="Proteomes" id="UP000318297"/>
    </source>
</evidence>
<dbReference type="GO" id="GO:0016747">
    <property type="term" value="F:acyltransferase activity, transferring groups other than amino-acyl groups"/>
    <property type="evidence" value="ECO:0007669"/>
    <property type="project" value="InterPro"/>
</dbReference>
<gene>
    <name evidence="2" type="ORF">BKA23_0533</name>
</gene>